<dbReference type="SMART" id="SM01287">
    <property type="entry name" value="Rtt106"/>
    <property type="match status" value="1"/>
</dbReference>
<feature type="compositionally biased region" description="Basic and acidic residues" evidence="11">
    <location>
        <begin position="1006"/>
        <end position="1015"/>
    </location>
</feature>
<keyword evidence="7 10" id="KW-0804">Transcription</keyword>
<dbReference type="GO" id="GO:0035101">
    <property type="term" value="C:FACT complex"/>
    <property type="evidence" value="ECO:0007669"/>
    <property type="project" value="UniProtKB-UniRule"/>
</dbReference>
<organism evidence="15 16">
    <name type="scientific">Nadsonia fulvescens var. elongata DSM 6958</name>
    <dbReference type="NCBI Taxonomy" id="857566"/>
    <lineage>
        <taxon>Eukaryota</taxon>
        <taxon>Fungi</taxon>
        <taxon>Dikarya</taxon>
        <taxon>Ascomycota</taxon>
        <taxon>Saccharomycotina</taxon>
        <taxon>Dipodascomycetes</taxon>
        <taxon>Dipodascales</taxon>
        <taxon>Dipodascales incertae sedis</taxon>
        <taxon>Nadsonia</taxon>
    </lineage>
</organism>
<feature type="domain" description="FACT complex subunit SPT16 middle" evidence="13">
    <location>
        <begin position="552"/>
        <end position="702"/>
    </location>
</feature>
<dbReference type="Pfam" id="PF08644">
    <property type="entry name" value="SPT16"/>
    <property type="match status" value="1"/>
</dbReference>
<comment type="similarity">
    <text evidence="1 10">Belongs to the peptidase M24 family. SPT16 subfamily.</text>
</comment>
<comment type="subunit">
    <text evidence="10">Component of the FACT complex.</text>
</comment>
<dbReference type="PANTHER" id="PTHR13980">
    <property type="entry name" value="CDC68 RELATED"/>
    <property type="match status" value="1"/>
</dbReference>
<keyword evidence="5 10" id="KW-0805">Transcription regulation</keyword>
<dbReference type="GO" id="GO:0140719">
    <property type="term" value="P:constitutive heterochromatin formation"/>
    <property type="evidence" value="ECO:0007669"/>
    <property type="project" value="EnsemblFungi"/>
</dbReference>
<dbReference type="InterPro" id="IPR048969">
    <property type="entry name" value="FACT_SPT16_C"/>
</dbReference>
<keyword evidence="8 10" id="KW-0234">DNA repair</keyword>
<dbReference type="Pfam" id="PF14826">
    <property type="entry name" value="FACT-Spt16_Nlob"/>
    <property type="match status" value="1"/>
</dbReference>
<dbReference type="GO" id="GO:0140713">
    <property type="term" value="F:histone chaperone activity"/>
    <property type="evidence" value="ECO:0007669"/>
    <property type="project" value="EnsemblFungi"/>
</dbReference>
<dbReference type="Gene3D" id="3.90.230.10">
    <property type="entry name" value="Creatinase/methionine aminopeptidase superfamily"/>
    <property type="match status" value="1"/>
</dbReference>
<dbReference type="InterPro" id="IPR000994">
    <property type="entry name" value="Pept_M24"/>
</dbReference>
<dbReference type="GO" id="GO:0006260">
    <property type="term" value="P:DNA replication"/>
    <property type="evidence" value="ECO:0007669"/>
    <property type="project" value="UniProtKB-KW"/>
</dbReference>
<evidence type="ECO:0000259" key="12">
    <source>
        <dbReference type="SMART" id="SM01285"/>
    </source>
</evidence>
<dbReference type="AlphaFoldDB" id="A0A1E3PEE3"/>
<comment type="subcellular location">
    <subcellularLocation>
        <location evidence="10">Nucleus</location>
    </subcellularLocation>
    <subcellularLocation>
        <location evidence="10">Chromosome</location>
    </subcellularLocation>
</comment>
<reference evidence="15 16" key="1">
    <citation type="journal article" date="2016" name="Proc. Natl. Acad. Sci. U.S.A.">
        <title>Comparative genomics of biotechnologically important yeasts.</title>
        <authorList>
            <person name="Riley R."/>
            <person name="Haridas S."/>
            <person name="Wolfe K.H."/>
            <person name="Lopes M.R."/>
            <person name="Hittinger C.T."/>
            <person name="Goeker M."/>
            <person name="Salamov A.A."/>
            <person name="Wisecaver J.H."/>
            <person name="Long T.M."/>
            <person name="Calvey C.H."/>
            <person name="Aerts A.L."/>
            <person name="Barry K.W."/>
            <person name="Choi C."/>
            <person name="Clum A."/>
            <person name="Coughlan A.Y."/>
            <person name="Deshpande S."/>
            <person name="Douglass A.P."/>
            <person name="Hanson S.J."/>
            <person name="Klenk H.-P."/>
            <person name="LaButti K.M."/>
            <person name="Lapidus A."/>
            <person name="Lindquist E.A."/>
            <person name="Lipzen A.M."/>
            <person name="Meier-Kolthoff J.P."/>
            <person name="Ohm R.A."/>
            <person name="Otillar R.P."/>
            <person name="Pangilinan J.L."/>
            <person name="Peng Y."/>
            <person name="Rokas A."/>
            <person name="Rosa C.A."/>
            <person name="Scheuner C."/>
            <person name="Sibirny A.A."/>
            <person name="Slot J.C."/>
            <person name="Stielow J.B."/>
            <person name="Sun H."/>
            <person name="Kurtzman C.P."/>
            <person name="Blackwell M."/>
            <person name="Grigoriev I.V."/>
            <person name="Jeffries T.W."/>
        </authorList>
    </citation>
    <scope>NUCLEOTIDE SEQUENCE [LARGE SCALE GENOMIC DNA]</scope>
    <source>
        <strain evidence="15 16">DSM 6958</strain>
    </source>
</reference>
<dbReference type="Gene3D" id="3.40.350.10">
    <property type="entry name" value="Creatinase/prolidase N-terminal domain"/>
    <property type="match status" value="1"/>
</dbReference>
<dbReference type="PANTHER" id="PTHR13980:SF15">
    <property type="entry name" value="FACT COMPLEX SUBUNIT SPT16"/>
    <property type="match status" value="1"/>
</dbReference>
<evidence type="ECO:0000256" key="5">
    <source>
        <dbReference type="ARBA" id="ARBA00023015"/>
    </source>
</evidence>
<keyword evidence="4 10" id="KW-0227">DNA damage</keyword>
<dbReference type="InterPro" id="IPR013953">
    <property type="entry name" value="FACT_SPT16_M"/>
</dbReference>
<dbReference type="FunFam" id="2.30.29.210:FF:000001">
    <property type="entry name" value="FACT complex subunit spt16"/>
    <property type="match status" value="1"/>
</dbReference>
<evidence type="ECO:0000256" key="1">
    <source>
        <dbReference type="ARBA" id="ARBA00010779"/>
    </source>
</evidence>
<keyword evidence="16" id="KW-1185">Reference proteome</keyword>
<dbReference type="SMART" id="SM01285">
    <property type="entry name" value="FACT-Spt16_Nlob"/>
    <property type="match status" value="1"/>
</dbReference>
<evidence type="ECO:0000259" key="14">
    <source>
        <dbReference type="SMART" id="SM01287"/>
    </source>
</evidence>
<dbReference type="Pfam" id="PF21091">
    <property type="entry name" value="SPT16_C"/>
    <property type="match status" value="1"/>
</dbReference>
<evidence type="ECO:0000313" key="16">
    <source>
        <dbReference type="Proteomes" id="UP000095009"/>
    </source>
</evidence>
<dbReference type="Pfam" id="PF24824">
    <property type="entry name" value="PH_SPT16"/>
    <property type="match status" value="1"/>
</dbReference>
<dbReference type="OrthoDB" id="10251642at2759"/>
<dbReference type="Proteomes" id="UP000095009">
    <property type="component" value="Unassembled WGS sequence"/>
</dbReference>
<evidence type="ECO:0000256" key="10">
    <source>
        <dbReference type="RuleBase" id="RU367052"/>
    </source>
</evidence>
<dbReference type="Pfam" id="PF00557">
    <property type="entry name" value="Peptidase_M24"/>
    <property type="match status" value="1"/>
</dbReference>
<dbReference type="EMBL" id="KV454415">
    <property type="protein sequence ID" value="ODQ63257.1"/>
    <property type="molecule type" value="Genomic_DNA"/>
</dbReference>
<evidence type="ECO:0000259" key="13">
    <source>
        <dbReference type="SMART" id="SM01286"/>
    </source>
</evidence>
<dbReference type="InterPro" id="IPR029149">
    <property type="entry name" value="Creatin/AminoP/Spt16_N"/>
</dbReference>
<dbReference type="STRING" id="857566.A0A1E3PEE3"/>
<feature type="compositionally biased region" description="Acidic residues" evidence="11">
    <location>
        <begin position="948"/>
        <end position="1005"/>
    </location>
</feature>
<dbReference type="FunFam" id="2.30.29.30:FF:000017">
    <property type="entry name" value="FACT complex subunit SPT16"/>
    <property type="match status" value="1"/>
</dbReference>
<evidence type="ECO:0000256" key="8">
    <source>
        <dbReference type="ARBA" id="ARBA00023204"/>
    </source>
</evidence>
<accession>A0A1E3PEE3</accession>
<gene>
    <name evidence="15" type="ORF">NADFUDRAFT_72043</name>
</gene>
<protein>
    <recommendedName>
        <fullName evidence="10">FACT complex subunit</fullName>
    </recommendedName>
</protein>
<keyword evidence="9 10" id="KW-0539">Nucleus</keyword>
<dbReference type="InterPro" id="IPR011993">
    <property type="entry name" value="PH-like_dom_sf"/>
</dbReference>
<evidence type="ECO:0000256" key="6">
    <source>
        <dbReference type="ARBA" id="ARBA00023054"/>
    </source>
</evidence>
<dbReference type="InterPro" id="IPR040258">
    <property type="entry name" value="Spt16"/>
</dbReference>
<keyword evidence="2 10" id="KW-0158">Chromosome</keyword>
<feature type="domain" description="FACT complex subunit SPT16 N-terminal lobe" evidence="12">
    <location>
        <begin position="6"/>
        <end position="170"/>
    </location>
</feature>
<feature type="region of interest" description="Disordered" evidence="11">
    <location>
        <begin position="465"/>
        <end position="497"/>
    </location>
</feature>
<dbReference type="InterPro" id="IPR013719">
    <property type="entry name" value="RTT106/SPT16-like_middle_dom"/>
</dbReference>
<evidence type="ECO:0000256" key="4">
    <source>
        <dbReference type="ARBA" id="ARBA00022763"/>
    </source>
</evidence>
<comment type="function">
    <text evidence="10">Component of the FACT complex, a general chromatin factor that acts to reorganize nucleosomes. The FACT complex is involved in multiple processes that require DNA as a template such as mRNA elongation, DNA replication and DNA repair. During transcription elongation the FACT complex acts as a histone chaperone that both destabilizes and restores nucleosomal structure. It facilitates the passage of RNA polymerase II and transcription by promoting the dissociation of one histone H2A-H2B dimer from the nucleosome, then subsequently promotes the reestablishment of the nucleosome following the passage of RNA polymerase II.</text>
</comment>
<dbReference type="GO" id="GO:0006368">
    <property type="term" value="P:transcription elongation by RNA polymerase II"/>
    <property type="evidence" value="ECO:0007669"/>
    <property type="project" value="TreeGrafter"/>
</dbReference>
<keyword evidence="3 10" id="KW-0235">DNA replication</keyword>
<feature type="compositionally biased region" description="Basic and acidic residues" evidence="11">
    <location>
        <begin position="482"/>
        <end position="497"/>
    </location>
</feature>
<dbReference type="FunFam" id="2.30.29.150:FF:000002">
    <property type="entry name" value="FACT complex subunit SPT16"/>
    <property type="match status" value="1"/>
</dbReference>
<dbReference type="Gene3D" id="2.30.29.150">
    <property type="match status" value="1"/>
</dbReference>
<keyword evidence="6" id="KW-0175">Coiled coil</keyword>
<name>A0A1E3PEE3_9ASCO</name>
<dbReference type="InterPro" id="IPR036005">
    <property type="entry name" value="Creatinase/aminopeptidase-like"/>
</dbReference>
<dbReference type="InterPro" id="IPR029148">
    <property type="entry name" value="FACT-SPT16_Nlobe"/>
</dbReference>
<evidence type="ECO:0000256" key="7">
    <source>
        <dbReference type="ARBA" id="ARBA00023163"/>
    </source>
</evidence>
<dbReference type="FunFam" id="3.90.230.10:FF:000005">
    <property type="entry name" value="FACT complex subunit spt16"/>
    <property type="match status" value="1"/>
</dbReference>
<evidence type="ECO:0000313" key="15">
    <source>
        <dbReference type="EMBL" id="ODQ63257.1"/>
    </source>
</evidence>
<feature type="domain" description="Histone chaperone RTT106/FACT complex subunit SPT16-like middle" evidence="14">
    <location>
        <begin position="825"/>
        <end position="915"/>
    </location>
</feature>
<evidence type="ECO:0000256" key="2">
    <source>
        <dbReference type="ARBA" id="ARBA00022454"/>
    </source>
</evidence>
<evidence type="ECO:0000256" key="9">
    <source>
        <dbReference type="ARBA" id="ARBA00023242"/>
    </source>
</evidence>
<dbReference type="GO" id="GO:0034728">
    <property type="term" value="P:nucleosome organization"/>
    <property type="evidence" value="ECO:0007669"/>
    <property type="project" value="EnsemblFungi"/>
</dbReference>
<dbReference type="Pfam" id="PF08512">
    <property type="entry name" value="Rttp106-like_middle"/>
    <property type="match status" value="1"/>
</dbReference>
<dbReference type="SUPFAM" id="SSF55920">
    <property type="entry name" value="Creatinase/aminopeptidase"/>
    <property type="match status" value="1"/>
</dbReference>
<dbReference type="GO" id="GO:0031491">
    <property type="term" value="F:nucleosome binding"/>
    <property type="evidence" value="ECO:0007669"/>
    <property type="project" value="TreeGrafter"/>
</dbReference>
<proteinExistence type="inferred from homology"/>
<feature type="region of interest" description="Disordered" evidence="11">
    <location>
        <begin position="946"/>
        <end position="1032"/>
    </location>
</feature>
<dbReference type="Gene3D" id="2.30.29.210">
    <property type="entry name" value="FACT complex subunit Spt16p/Cdc68p"/>
    <property type="match status" value="1"/>
</dbReference>
<sequence>MSEISIDRDLFFRRVGIIQSKLAAPSTPENPNEFYGADSVLIVTGKFNEDNLYLKSSVLHTWILGYEFPATALLITRKQVVVVTSAGKAKHLSPLLAESNPVPVIVWTRTKDASHNKSLFENLLNEILAAGPIVGKLPKDQFEGAFVDEWQAVYSTASPAPTEIDATLGLSACENSHRDETELALLKTAAKASTAIMTQYFAEEMSTIIDDERTVTHAKFSDRIEAKIEDTKFFTHNAKVLKSLGGASNFDASLLDWSYTPIVQSGGAYDLRPSAQSDNKPLQGDVILCSLGIRYKFYCSNIARTYLIDPTKDQEANYMFLVQLQQHLLDTLREGLKVQDLYAAAIQYIKQHKPALVNHFLKNIGWGIGIDFKDSTMLLNAKNSRTFQPGMTLNLSVGFADLPNSNNKSTYSLLLTDTVQVAAGANTPPIVLTDSAKGKDEISYYFKDDDNADIKAEETKQAKSKAKSAKIEGSSTILRSKLRGEARNHEDDTEQKRVQHQKLLHSRIQQEGLKRFTEEGQSLEGDAKPLVKKFESYKREEQIPSYVKDLRIHVDVKTQTILVPINGRPVPFHISSYRNGSKNEEGDWVYIRLNFHSPGQVASKKENTPFQDANAEFIRNITLRSRDGERMADVFKKITDLKKEAVKREAERKEMADVIEQDNLVQVKNRRPIKLDSVFMRPATEGKRVPGGLEIHQNGIRYVSPFRSDQNVDVVFSNIKHLFFQPCDQELIVVIHLHLKNPIMIGKRKTKDVQFYREASEMAFDETGNRRRKYRYGDEDELEAEQEERRRRVALNKEFRGFTDKISEASNGALDVDIPFRELGFSGVPFRSNVLCQPTTDCLVQFIDPPFLVVTLQEIEIAHLERVQFGLKNFDLVFVYKDFNRPVTHINTIPMESLDSVKDWLNEVDIPFSEGPVNLNWPTIMKTVTGDPHSFFAEGGWNFLTLDSDNEDDAEEEESEFEVSDDNPDDESGEESDDYSEDGGASDDDGSSFDEDEESGEDWDALDEKARRADAGLESEDEEKGNKRRKRA</sequence>
<dbReference type="InterPro" id="IPR033825">
    <property type="entry name" value="Spt16_M24"/>
</dbReference>
<dbReference type="SMART" id="SM01286">
    <property type="entry name" value="SPT16"/>
    <property type="match status" value="1"/>
</dbReference>
<evidence type="ECO:0000256" key="11">
    <source>
        <dbReference type="SAM" id="MobiDB-lite"/>
    </source>
</evidence>
<evidence type="ECO:0000256" key="3">
    <source>
        <dbReference type="ARBA" id="ARBA00022705"/>
    </source>
</evidence>
<dbReference type="CDD" id="cd01091">
    <property type="entry name" value="CDC68-like"/>
    <property type="match status" value="1"/>
</dbReference>
<dbReference type="GO" id="GO:0006281">
    <property type="term" value="P:DNA repair"/>
    <property type="evidence" value="ECO:0007669"/>
    <property type="project" value="UniProtKB-UniRule"/>
</dbReference>
<dbReference type="Gene3D" id="2.30.29.30">
    <property type="entry name" value="Pleckstrin-homology domain (PH domain)/Phosphotyrosine-binding domain (PTB)"/>
    <property type="match status" value="1"/>
</dbReference>
<dbReference type="InterPro" id="IPR056595">
    <property type="entry name" value="Fact-SPT16_PH"/>
</dbReference>